<dbReference type="CDD" id="cd11616">
    <property type="entry name" value="SAF_DH_OX_like"/>
    <property type="match status" value="1"/>
</dbReference>
<dbReference type="SUPFAM" id="SSF51735">
    <property type="entry name" value="NAD(P)-binding Rossmann-fold domains"/>
    <property type="match status" value="1"/>
</dbReference>
<dbReference type="PANTHER" id="PTHR37850">
    <property type="entry name" value="STRU PROTEIN"/>
    <property type="match status" value="1"/>
</dbReference>
<dbReference type="Pfam" id="PF08666">
    <property type="entry name" value="SAF"/>
    <property type="match status" value="1"/>
</dbReference>
<gene>
    <name evidence="3" type="ORF">J2Z71_001497</name>
</gene>
<protein>
    <submittedName>
        <fullName evidence="3">Homoserine dehydrogenase-like protein</fullName>
    </submittedName>
</protein>
<accession>A0ABS4KDV1</accession>
<dbReference type="Proteomes" id="UP001519306">
    <property type="component" value="Unassembled WGS sequence"/>
</dbReference>
<dbReference type="PANTHER" id="PTHR37850:SF2">
    <property type="entry name" value="SAF DOMAIN PROTEIN"/>
    <property type="match status" value="1"/>
</dbReference>
<reference evidence="3 4" key="1">
    <citation type="submission" date="2021-03" db="EMBL/GenBank/DDBJ databases">
        <title>Genomic Encyclopedia of Type Strains, Phase IV (KMG-IV): sequencing the most valuable type-strain genomes for metagenomic binning, comparative biology and taxonomic classification.</title>
        <authorList>
            <person name="Goeker M."/>
        </authorList>
    </citation>
    <scope>NUCLEOTIDE SEQUENCE [LARGE SCALE GENOMIC DNA]</scope>
    <source>
        <strain evidence="3 4">DSM 27563</strain>
    </source>
</reference>
<dbReference type="Pfam" id="PF21135">
    <property type="entry name" value="DRL_cat"/>
    <property type="match status" value="1"/>
</dbReference>
<dbReference type="InterPro" id="IPR036291">
    <property type="entry name" value="NAD(P)-bd_dom_sf"/>
</dbReference>
<dbReference type="RefSeq" id="WP_210061696.1">
    <property type="nucleotide sequence ID" value="NZ_JAGGLJ010000016.1"/>
</dbReference>
<proteinExistence type="predicted"/>
<dbReference type="Gene3D" id="3.40.50.720">
    <property type="entry name" value="NAD(P)-binding Rossmann-like Domain"/>
    <property type="match status" value="1"/>
</dbReference>
<evidence type="ECO:0000313" key="3">
    <source>
        <dbReference type="EMBL" id="MBP2025945.1"/>
    </source>
</evidence>
<dbReference type="InterPro" id="IPR048423">
    <property type="entry name" value="DRL_cat"/>
</dbReference>
<dbReference type="EMBL" id="JAGGLJ010000016">
    <property type="protein sequence ID" value="MBP2025945.1"/>
    <property type="molecule type" value="Genomic_DNA"/>
</dbReference>
<evidence type="ECO:0000259" key="2">
    <source>
        <dbReference type="Pfam" id="PF21135"/>
    </source>
</evidence>
<feature type="domain" description="SAF" evidence="1">
    <location>
        <begin position="343"/>
        <end position="404"/>
    </location>
</feature>
<name>A0ABS4KDV1_9FIRM</name>
<sequence>MFFLRNTLEKYGEIKVGIVGTGIMGTSLLNQLVLLDNFKPAVVASRRIESVLNAFSKTNVKKENIVVTNSVEDAKKAINEGLYVATTNTLIPATITDCVVDCTGDTEEGSKVSLCAIENKVHIVTLNVEMDATVGPYIKKLADESGIIYTGTSGDEPGAIMELYEFSKTLGFEVLALGKGKNNDLNQSATPDELEEEAKKKGLNKRMLTSFVDGTNTMIELNAVCNATGFLPDIRGCHCINSTPKTLAKDIKIKEEGGILNNYKVVDFVRGIAPGVFAIVRCKSDVLTAEMEFLKMGDGPNFAIYRPYHLTSIETPNSIIRAVALNDSTIVSKNGPVAETITMAKRDLKAGEKLDGIGGYTIYGALESHKVQIEENLLPIGLITGNVTVNKDIKKGEALKYSDVNLDESSTILKLRRKQDELF</sequence>
<keyword evidence="4" id="KW-1185">Reference proteome</keyword>
<dbReference type="InterPro" id="IPR013974">
    <property type="entry name" value="SAF"/>
</dbReference>
<organism evidence="3 4">
    <name type="scientific">Peptoniphilus stercorisuis</name>
    <dbReference type="NCBI Taxonomy" id="1436965"/>
    <lineage>
        <taxon>Bacteria</taxon>
        <taxon>Bacillati</taxon>
        <taxon>Bacillota</taxon>
        <taxon>Tissierellia</taxon>
        <taxon>Tissierellales</taxon>
        <taxon>Peptoniphilaceae</taxon>
        <taxon>Peptoniphilus</taxon>
    </lineage>
</organism>
<feature type="domain" description="Oxidoreductase DRL-like catalytic" evidence="2">
    <location>
        <begin position="154"/>
        <end position="315"/>
    </location>
</feature>
<comment type="caution">
    <text evidence="3">The sequence shown here is derived from an EMBL/GenBank/DDBJ whole genome shotgun (WGS) entry which is preliminary data.</text>
</comment>
<evidence type="ECO:0000259" key="1">
    <source>
        <dbReference type="Pfam" id="PF08666"/>
    </source>
</evidence>
<evidence type="ECO:0000313" key="4">
    <source>
        <dbReference type="Proteomes" id="UP001519306"/>
    </source>
</evidence>